<dbReference type="AlphaFoldDB" id="A0A7S3S649"/>
<feature type="compositionally biased region" description="Low complexity" evidence="1">
    <location>
        <begin position="349"/>
        <end position="360"/>
    </location>
</feature>
<name>A0A7S3S649_EMIHU</name>
<accession>A0A7S3S649</accession>
<protein>
    <recommendedName>
        <fullName evidence="3">PH domain-containing protein</fullName>
    </recommendedName>
</protein>
<sequence>MATVQRHPRSAARRRLLVAFIAARVIASLRRLVVRNSALRRQLSGVLFKRSARFPIFYPPCDCKLEARAFIVGGVALPLHSIRGITVSDEARHEFELHTTGPTYELRVPNGSRDFESWVVGLRAVIAEKRRGLALAGGNRRAGRAGSAAPPPATSDADVEEGWGWRAPESGLAPQQLGRRNRGSPPRGGPAPASRVPAPSASAPPPPPVVAAQRGSGWKPFSPELSRGGRPAFFLPLHRPGAISPPYLPNSGWTLDREARNSPALSFAGGRGGCCRGPWPMRVALGLTVLLFCCNRMPPADAHTGRGTPSPPRRLRLYRSSGGLGSASASQARNAPQELQPRDMPQQLRAAAAARPAAAAAPPPAPRRWSTPSRSRLASAGVGPAPS</sequence>
<proteinExistence type="predicted"/>
<feature type="region of interest" description="Disordered" evidence="1">
    <location>
        <begin position="300"/>
        <end position="387"/>
    </location>
</feature>
<evidence type="ECO:0000313" key="2">
    <source>
        <dbReference type="EMBL" id="CAE0545333.1"/>
    </source>
</evidence>
<organism evidence="2">
    <name type="scientific">Emiliania huxleyi</name>
    <name type="common">Coccolithophore</name>
    <name type="synonym">Pontosphaera huxleyi</name>
    <dbReference type="NCBI Taxonomy" id="2903"/>
    <lineage>
        <taxon>Eukaryota</taxon>
        <taxon>Haptista</taxon>
        <taxon>Haptophyta</taxon>
        <taxon>Prymnesiophyceae</taxon>
        <taxon>Isochrysidales</taxon>
        <taxon>Noelaerhabdaceae</taxon>
        <taxon>Emiliania</taxon>
    </lineage>
</organism>
<gene>
    <name evidence="2" type="ORF">EHUX00137_LOCUS14862</name>
</gene>
<feature type="region of interest" description="Disordered" evidence="1">
    <location>
        <begin position="136"/>
        <end position="225"/>
    </location>
</feature>
<dbReference type="EMBL" id="HBIR01019629">
    <property type="protein sequence ID" value="CAE0545333.1"/>
    <property type="molecule type" value="Transcribed_RNA"/>
</dbReference>
<feature type="compositionally biased region" description="Low complexity" evidence="1">
    <location>
        <begin position="318"/>
        <end position="333"/>
    </location>
</feature>
<feature type="compositionally biased region" description="Low complexity" evidence="1">
    <location>
        <begin position="190"/>
        <end position="201"/>
    </location>
</feature>
<feature type="compositionally biased region" description="Low complexity" evidence="1">
    <location>
        <begin position="136"/>
        <end position="148"/>
    </location>
</feature>
<evidence type="ECO:0000256" key="1">
    <source>
        <dbReference type="SAM" id="MobiDB-lite"/>
    </source>
</evidence>
<reference evidence="2" key="1">
    <citation type="submission" date="2021-01" db="EMBL/GenBank/DDBJ databases">
        <authorList>
            <person name="Corre E."/>
            <person name="Pelletier E."/>
            <person name="Niang G."/>
            <person name="Scheremetjew M."/>
            <person name="Finn R."/>
            <person name="Kale V."/>
            <person name="Holt S."/>
            <person name="Cochrane G."/>
            <person name="Meng A."/>
            <person name="Brown T."/>
            <person name="Cohen L."/>
        </authorList>
    </citation>
    <scope>NUCLEOTIDE SEQUENCE</scope>
    <source>
        <strain evidence="2">379</strain>
    </source>
</reference>
<evidence type="ECO:0008006" key="3">
    <source>
        <dbReference type="Google" id="ProtNLM"/>
    </source>
</evidence>